<evidence type="ECO:0000313" key="2">
    <source>
        <dbReference type="EMBL" id="KAG0726453.1"/>
    </source>
</evidence>
<sequence length="151" mass="16429">MFSPPALHNSVTVSQHNCAGVYRTTCVPISHERRPSTQHRLALSTQHAGWLCRPNTLSSRAMHCTARRLSLSLSQGAALLTRDPQSPPLSTKASLCHQGNSRPPSTEGKDPRPPAVDRGVSYSACALPGDPHVASPHSLRQWEKGTWQLEP</sequence>
<feature type="region of interest" description="Disordered" evidence="1">
    <location>
        <begin position="79"/>
        <end position="151"/>
    </location>
</feature>
<evidence type="ECO:0000313" key="3">
    <source>
        <dbReference type="Proteomes" id="UP000770661"/>
    </source>
</evidence>
<keyword evidence="3" id="KW-1185">Reference proteome</keyword>
<dbReference type="EMBL" id="JACEEZ010004406">
    <property type="protein sequence ID" value="KAG0726453.1"/>
    <property type="molecule type" value="Genomic_DNA"/>
</dbReference>
<evidence type="ECO:0000256" key="1">
    <source>
        <dbReference type="SAM" id="MobiDB-lite"/>
    </source>
</evidence>
<accession>A0A8J5CMZ9</accession>
<comment type="caution">
    <text evidence="2">The sequence shown here is derived from an EMBL/GenBank/DDBJ whole genome shotgun (WGS) entry which is preliminary data.</text>
</comment>
<reference evidence="2" key="1">
    <citation type="submission" date="2020-07" db="EMBL/GenBank/DDBJ databases">
        <title>The High-quality genome of the commercially important snow crab, Chionoecetes opilio.</title>
        <authorList>
            <person name="Jeong J.-H."/>
            <person name="Ryu S."/>
        </authorList>
    </citation>
    <scope>NUCLEOTIDE SEQUENCE</scope>
    <source>
        <strain evidence="2">MADBK_172401_WGS</strain>
        <tissue evidence="2">Digestive gland</tissue>
    </source>
</reference>
<proteinExistence type="predicted"/>
<protein>
    <submittedName>
        <fullName evidence="2">Uncharacterized protein</fullName>
    </submittedName>
</protein>
<dbReference type="Proteomes" id="UP000770661">
    <property type="component" value="Unassembled WGS sequence"/>
</dbReference>
<feature type="compositionally biased region" description="Polar residues" evidence="1">
    <location>
        <begin position="88"/>
        <end position="104"/>
    </location>
</feature>
<gene>
    <name evidence="2" type="ORF">GWK47_036532</name>
</gene>
<dbReference type="AlphaFoldDB" id="A0A8J5CMZ9"/>
<organism evidence="2 3">
    <name type="scientific">Chionoecetes opilio</name>
    <name type="common">Atlantic snow crab</name>
    <name type="synonym">Cancer opilio</name>
    <dbReference type="NCBI Taxonomy" id="41210"/>
    <lineage>
        <taxon>Eukaryota</taxon>
        <taxon>Metazoa</taxon>
        <taxon>Ecdysozoa</taxon>
        <taxon>Arthropoda</taxon>
        <taxon>Crustacea</taxon>
        <taxon>Multicrustacea</taxon>
        <taxon>Malacostraca</taxon>
        <taxon>Eumalacostraca</taxon>
        <taxon>Eucarida</taxon>
        <taxon>Decapoda</taxon>
        <taxon>Pleocyemata</taxon>
        <taxon>Brachyura</taxon>
        <taxon>Eubrachyura</taxon>
        <taxon>Majoidea</taxon>
        <taxon>Majidae</taxon>
        <taxon>Chionoecetes</taxon>
    </lineage>
</organism>
<name>A0A8J5CMZ9_CHIOP</name>